<sequence>SLGEQALGSPLGANFGNSGEQPTRVRGVVIGEQMRGSWTPLARASLARRPKRWASLARPLGH</sequence>
<accession>A0ABC8UEW0</accession>
<feature type="non-terminal residue" evidence="2">
    <location>
        <position position="1"/>
    </location>
</feature>
<reference evidence="2 3" key="1">
    <citation type="submission" date="2024-02" db="EMBL/GenBank/DDBJ databases">
        <authorList>
            <person name="Vignale AGUSTIN F."/>
            <person name="Sosa J E."/>
            <person name="Modenutti C."/>
        </authorList>
    </citation>
    <scope>NUCLEOTIDE SEQUENCE [LARGE SCALE GENOMIC DNA]</scope>
</reference>
<proteinExistence type="predicted"/>
<keyword evidence="3" id="KW-1185">Reference proteome</keyword>
<evidence type="ECO:0000313" key="3">
    <source>
        <dbReference type="Proteomes" id="UP001642360"/>
    </source>
</evidence>
<comment type="caution">
    <text evidence="2">The sequence shown here is derived from an EMBL/GenBank/DDBJ whole genome shotgun (WGS) entry which is preliminary data.</text>
</comment>
<protein>
    <submittedName>
        <fullName evidence="2">Uncharacterized protein</fullName>
    </submittedName>
</protein>
<name>A0ABC8UEW0_9AQUA</name>
<dbReference type="AlphaFoldDB" id="A0ABC8UEW0"/>
<dbReference type="Proteomes" id="UP001642360">
    <property type="component" value="Unassembled WGS sequence"/>
</dbReference>
<organism evidence="2 3">
    <name type="scientific">Ilex paraguariensis</name>
    <name type="common">yerba mate</name>
    <dbReference type="NCBI Taxonomy" id="185542"/>
    <lineage>
        <taxon>Eukaryota</taxon>
        <taxon>Viridiplantae</taxon>
        <taxon>Streptophyta</taxon>
        <taxon>Embryophyta</taxon>
        <taxon>Tracheophyta</taxon>
        <taxon>Spermatophyta</taxon>
        <taxon>Magnoliopsida</taxon>
        <taxon>eudicotyledons</taxon>
        <taxon>Gunneridae</taxon>
        <taxon>Pentapetalae</taxon>
        <taxon>asterids</taxon>
        <taxon>campanulids</taxon>
        <taxon>Aquifoliales</taxon>
        <taxon>Aquifoliaceae</taxon>
        <taxon>Ilex</taxon>
    </lineage>
</organism>
<evidence type="ECO:0000313" key="2">
    <source>
        <dbReference type="EMBL" id="CAK9178636.1"/>
    </source>
</evidence>
<dbReference type="EMBL" id="CAUOFW020007279">
    <property type="protein sequence ID" value="CAK9178636.1"/>
    <property type="molecule type" value="Genomic_DNA"/>
</dbReference>
<gene>
    <name evidence="2" type="ORF">ILEXP_LOCUS48538</name>
</gene>
<evidence type="ECO:0000256" key="1">
    <source>
        <dbReference type="SAM" id="MobiDB-lite"/>
    </source>
</evidence>
<feature type="region of interest" description="Disordered" evidence="1">
    <location>
        <begin position="1"/>
        <end position="23"/>
    </location>
</feature>